<comment type="pathway">
    <text evidence="2">Amino-acid degradation; L-histidine degradation into L-glutamate; L-glutamate from N-formimidoyl-L-glutamate (transferase route): step 1/1.</text>
</comment>
<sequence length="298" mass="32783">MKKIVECVPNFSEGKDADKVEKIADAFRGREGVKLLDYQRDANHNRSVITVIGEPGPLKEAVITAVGAAVALIDMRVHRGQHPRMGAVDVIPFIPLRNTTMEEAVELSRDVAQAIYEAHRLPVFLYEASTADPARKNLADIRKGQFEGMPEKLILPEWKPDFGERTIHPTAGVVAVGARMPLVAFNINIGTDNIEIARAIAGRVRHIGGGLRYCKAIGIALKERGITQVSMNMTDYTRTPLYQAFELVKTEAKRYGVNVVGSEIIGLVPLGAIADTAAYYMGIEDFTTEKILEARIME</sequence>
<gene>
    <name evidence="10" type="primary">ftcD</name>
    <name evidence="10" type="ORF">GXY80_10120</name>
</gene>
<dbReference type="PANTHER" id="PTHR12234:SF8">
    <property type="entry name" value="FORMIMINOTRANSFERASE-CYCLODEAMINASE"/>
    <property type="match status" value="1"/>
</dbReference>
<dbReference type="NCBIfam" id="TIGR02024">
    <property type="entry name" value="FtcD"/>
    <property type="match status" value="1"/>
</dbReference>
<dbReference type="GO" id="GO:0030409">
    <property type="term" value="F:glutamate formimidoyltransferase activity"/>
    <property type="evidence" value="ECO:0007669"/>
    <property type="project" value="UniProtKB-EC"/>
</dbReference>
<comment type="caution">
    <text evidence="10">The sequence shown here is derived from an EMBL/GenBank/DDBJ whole genome shotgun (WGS) entry which is preliminary data.</text>
</comment>
<keyword evidence="7" id="KW-0290">Folate-binding</keyword>
<dbReference type="SUPFAM" id="SSF55116">
    <property type="entry name" value="Formiminotransferase domain of formiminotransferase-cyclodeaminase"/>
    <property type="match status" value="2"/>
</dbReference>
<dbReference type="InterPro" id="IPR013802">
    <property type="entry name" value="Formiminotransferase_C"/>
</dbReference>
<dbReference type="Pfam" id="PF07837">
    <property type="entry name" value="FTCD_N"/>
    <property type="match status" value="1"/>
</dbReference>
<reference evidence="10" key="1">
    <citation type="journal article" date="2020" name="Biotechnol. Biofuels">
        <title>New insights from the biogas microbiome by comprehensive genome-resolved metagenomics of nearly 1600 species originating from multiple anaerobic digesters.</title>
        <authorList>
            <person name="Campanaro S."/>
            <person name="Treu L."/>
            <person name="Rodriguez-R L.M."/>
            <person name="Kovalovszki A."/>
            <person name="Ziels R.M."/>
            <person name="Maus I."/>
            <person name="Zhu X."/>
            <person name="Kougias P.G."/>
            <person name="Basile A."/>
            <person name="Luo G."/>
            <person name="Schluter A."/>
            <person name="Konstantinidis K.T."/>
            <person name="Angelidaki I."/>
        </authorList>
    </citation>
    <scope>NUCLEOTIDE SEQUENCE</scope>
    <source>
        <strain evidence="10">AS06rmzACSIP_7</strain>
    </source>
</reference>
<feature type="domain" description="Formiminotransferase C-terminal subdomain" evidence="8">
    <location>
        <begin position="181"/>
        <end position="295"/>
    </location>
</feature>
<accession>A0A971S186</accession>
<comment type="subcellular location">
    <subcellularLocation>
        <location evidence="1">Cytoplasm</location>
    </subcellularLocation>
</comment>
<reference evidence="10" key="2">
    <citation type="submission" date="2020-01" db="EMBL/GenBank/DDBJ databases">
        <authorList>
            <person name="Campanaro S."/>
        </authorList>
    </citation>
    <scope>NUCLEOTIDE SEQUENCE</scope>
    <source>
        <strain evidence="10">AS06rmzACSIP_7</strain>
    </source>
</reference>
<keyword evidence="6" id="KW-0369">Histidine metabolism</keyword>
<dbReference type="InterPro" id="IPR022384">
    <property type="entry name" value="FormiminoTrfase_cat_dom_sf"/>
</dbReference>
<dbReference type="Proteomes" id="UP000777265">
    <property type="component" value="Unassembled WGS sequence"/>
</dbReference>
<feature type="domain" description="Formiminotransferase N-terminal subdomain" evidence="9">
    <location>
        <begin position="3"/>
        <end position="180"/>
    </location>
</feature>
<dbReference type="GO" id="GO:0005542">
    <property type="term" value="F:folic acid binding"/>
    <property type="evidence" value="ECO:0007669"/>
    <property type="project" value="UniProtKB-KW"/>
</dbReference>
<dbReference type="InterPro" id="IPR051623">
    <property type="entry name" value="FTCD"/>
</dbReference>
<evidence type="ECO:0000256" key="4">
    <source>
        <dbReference type="ARBA" id="ARBA00022490"/>
    </source>
</evidence>
<evidence type="ECO:0000256" key="5">
    <source>
        <dbReference type="ARBA" id="ARBA00022679"/>
    </source>
</evidence>
<dbReference type="InterPro" id="IPR004227">
    <property type="entry name" value="Formiminotransferase_cat"/>
</dbReference>
<dbReference type="InterPro" id="IPR012886">
    <property type="entry name" value="Formiminotransferase_N"/>
</dbReference>
<dbReference type="PANTHER" id="PTHR12234">
    <property type="entry name" value="FORMIMINOTRANSFERASE-CYCLODEAMINASE"/>
    <property type="match status" value="1"/>
</dbReference>
<evidence type="ECO:0000313" key="10">
    <source>
        <dbReference type="EMBL" id="NLW35821.1"/>
    </source>
</evidence>
<keyword evidence="5 10" id="KW-0808">Transferase</keyword>
<proteinExistence type="predicted"/>
<evidence type="ECO:0000256" key="3">
    <source>
        <dbReference type="ARBA" id="ARBA00012252"/>
    </source>
</evidence>
<dbReference type="InterPro" id="IPR037064">
    <property type="entry name" value="Formiminotransferase_N_sf"/>
</dbReference>
<dbReference type="InterPro" id="IPR037070">
    <property type="entry name" value="Formiminotransferase_C_sf"/>
</dbReference>
<dbReference type="EC" id="2.1.2.5" evidence="3"/>
<dbReference type="Gene3D" id="3.30.990.10">
    <property type="entry name" value="Formiminotransferase, N-terminal subdomain"/>
    <property type="match status" value="1"/>
</dbReference>
<dbReference type="Gene3D" id="3.30.70.670">
    <property type="entry name" value="Formiminotransferase, C-terminal subdomain"/>
    <property type="match status" value="1"/>
</dbReference>
<protein>
    <recommendedName>
        <fullName evidence="3">glutamate formimidoyltransferase</fullName>
        <ecNumber evidence="3">2.1.2.5</ecNumber>
    </recommendedName>
</protein>
<keyword evidence="4" id="KW-0963">Cytoplasm</keyword>
<evidence type="ECO:0000256" key="1">
    <source>
        <dbReference type="ARBA" id="ARBA00004496"/>
    </source>
</evidence>
<dbReference type="GO" id="GO:0006547">
    <property type="term" value="P:L-histidine metabolic process"/>
    <property type="evidence" value="ECO:0007669"/>
    <property type="project" value="UniProtKB-KW"/>
</dbReference>
<evidence type="ECO:0000256" key="6">
    <source>
        <dbReference type="ARBA" id="ARBA00022808"/>
    </source>
</evidence>
<dbReference type="AlphaFoldDB" id="A0A971S186"/>
<dbReference type="SMART" id="SM01221">
    <property type="entry name" value="FTCD"/>
    <property type="match status" value="1"/>
</dbReference>
<evidence type="ECO:0000256" key="2">
    <source>
        <dbReference type="ARBA" id="ARBA00005082"/>
    </source>
</evidence>
<dbReference type="GO" id="GO:0005737">
    <property type="term" value="C:cytoplasm"/>
    <property type="evidence" value="ECO:0007669"/>
    <property type="project" value="UniProtKB-SubCell"/>
</dbReference>
<evidence type="ECO:0000256" key="7">
    <source>
        <dbReference type="ARBA" id="ARBA00022954"/>
    </source>
</evidence>
<dbReference type="SMART" id="SM01222">
    <property type="entry name" value="FTCD_N"/>
    <property type="match status" value="1"/>
</dbReference>
<dbReference type="EMBL" id="JAAYEE010000174">
    <property type="protein sequence ID" value="NLW35821.1"/>
    <property type="molecule type" value="Genomic_DNA"/>
</dbReference>
<evidence type="ECO:0000259" key="9">
    <source>
        <dbReference type="SMART" id="SM01222"/>
    </source>
</evidence>
<organism evidence="10 11">
    <name type="scientific">Syntrophorhabdus aromaticivorans</name>
    <dbReference type="NCBI Taxonomy" id="328301"/>
    <lineage>
        <taxon>Bacteria</taxon>
        <taxon>Pseudomonadati</taxon>
        <taxon>Thermodesulfobacteriota</taxon>
        <taxon>Syntrophorhabdia</taxon>
        <taxon>Syntrophorhabdales</taxon>
        <taxon>Syntrophorhabdaceae</taxon>
        <taxon>Syntrophorhabdus</taxon>
    </lineage>
</organism>
<name>A0A971S186_9BACT</name>
<evidence type="ECO:0000313" key="11">
    <source>
        <dbReference type="Proteomes" id="UP000777265"/>
    </source>
</evidence>
<evidence type="ECO:0000259" key="8">
    <source>
        <dbReference type="SMART" id="SM01221"/>
    </source>
</evidence>
<dbReference type="Pfam" id="PF02971">
    <property type="entry name" value="FTCD"/>
    <property type="match status" value="1"/>
</dbReference>